<dbReference type="GeneID" id="28728765"/>
<evidence type="ECO:0000256" key="4">
    <source>
        <dbReference type="ARBA" id="ARBA00022692"/>
    </source>
</evidence>
<name>A0A0M9VQK1_9BASI</name>
<evidence type="ECO:0000256" key="7">
    <source>
        <dbReference type="ARBA" id="ARBA00023136"/>
    </source>
</evidence>
<dbReference type="STRING" id="77020.A0A0M9VQK1"/>
<keyword evidence="7 8" id="KW-0472">Membrane</keyword>
<proteinExistence type="inferred from homology"/>
<evidence type="ECO:0000256" key="1">
    <source>
        <dbReference type="ARBA" id="ARBA00004477"/>
    </source>
</evidence>
<comment type="subcellular location">
    <subcellularLocation>
        <location evidence="1">Endoplasmic reticulum membrane</location>
        <topology evidence="1">Multi-pass membrane protein</topology>
    </subcellularLocation>
</comment>
<evidence type="ECO:0000256" key="2">
    <source>
        <dbReference type="ARBA" id="ARBA00007324"/>
    </source>
</evidence>
<comment type="caution">
    <text evidence="9">The sequence shown here is derived from an EMBL/GenBank/DDBJ whole genome shotgun (WGS) entry which is preliminary data.</text>
</comment>
<gene>
    <name evidence="9" type="ORF">Malapachy_2400</name>
</gene>
<reference evidence="9 10" key="1">
    <citation type="submission" date="2015-07" db="EMBL/GenBank/DDBJ databases">
        <title>Draft Genome Sequence of Malassezia furfur CBS1878 and Malassezia pachydermatis CBS1879.</title>
        <authorList>
            <person name="Triana S."/>
            <person name="Ohm R."/>
            <person name="Gonzalez A."/>
            <person name="DeCock H."/>
            <person name="Restrepo S."/>
            <person name="Celis A."/>
        </authorList>
    </citation>
    <scope>NUCLEOTIDE SEQUENCE [LARGE SCALE GENOMIC DNA]</scope>
    <source>
        <strain evidence="9 10">CBS 1879</strain>
    </source>
</reference>
<keyword evidence="6 8" id="KW-1133">Transmembrane helix</keyword>
<dbReference type="OrthoDB" id="29558at2759"/>
<dbReference type="GO" id="GO:0005787">
    <property type="term" value="C:signal peptidase complex"/>
    <property type="evidence" value="ECO:0007669"/>
    <property type="project" value="InterPro"/>
</dbReference>
<keyword evidence="4 8" id="KW-0812">Transmembrane</keyword>
<feature type="transmembrane region" description="Helical" evidence="8">
    <location>
        <begin position="71"/>
        <end position="90"/>
    </location>
</feature>
<dbReference type="Pfam" id="PF06703">
    <property type="entry name" value="SPC25"/>
    <property type="match status" value="1"/>
</dbReference>
<organism evidence="9 10">
    <name type="scientific">Malassezia pachydermatis</name>
    <dbReference type="NCBI Taxonomy" id="77020"/>
    <lineage>
        <taxon>Eukaryota</taxon>
        <taxon>Fungi</taxon>
        <taxon>Dikarya</taxon>
        <taxon>Basidiomycota</taxon>
        <taxon>Ustilaginomycotina</taxon>
        <taxon>Malasseziomycetes</taxon>
        <taxon>Malasseziales</taxon>
        <taxon>Malasseziaceae</taxon>
        <taxon>Malassezia</taxon>
    </lineage>
</organism>
<dbReference type="Proteomes" id="UP000037751">
    <property type="component" value="Unassembled WGS sequence"/>
</dbReference>
<keyword evidence="10" id="KW-1185">Reference proteome</keyword>
<sequence>MGLFQPSSKSHAKGKVICDITNTKELKYQCDDMIEVLLTSPVVGSSQPNVEKTINVEAYTPFTASHAVDDVMMALNFVSSVAMIGSVAYLYLKKVDWHESKLLLYFTVPFFTISYLINLLVSRIRGPVVFTGSRRMVSNRVEEDQLVIKSPHFLKPTLTGEKAADGRPELVPPNYEIEAYFSKTTNGGKTVLSRKHCRMVLGNFGEWFTEDGEFKEAAFRHSLLSCLDKHFAQ</sequence>
<dbReference type="VEuPathDB" id="FungiDB:Malapachy_2400"/>
<dbReference type="GO" id="GO:0006465">
    <property type="term" value="P:signal peptide processing"/>
    <property type="evidence" value="ECO:0007669"/>
    <property type="project" value="InterPro"/>
</dbReference>
<evidence type="ECO:0000256" key="8">
    <source>
        <dbReference type="SAM" id="Phobius"/>
    </source>
</evidence>
<accession>A0A0M9VQK1</accession>
<dbReference type="AlphaFoldDB" id="A0A0M9VQK1"/>
<dbReference type="EMBL" id="LGAV01000002">
    <property type="protein sequence ID" value="KOS15615.1"/>
    <property type="molecule type" value="Genomic_DNA"/>
</dbReference>
<evidence type="ECO:0000256" key="5">
    <source>
        <dbReference type="ARBA" id="ARBA00022824"/>
    </source>
</evidence>
<dbReference type="RefSeq" id="XP_017993247.1">
    <property type="nucleotide sequence ID" value="XM_018136890.1"/>
</dbReference>
<evidence type="ECO:0000256" key="3">
    <source>
        <dbReference type="ARBA" id="ARBA00017057"/>
    </source>
</evidence>
<comment type="similarity">
    <text evidence="2">Belongs to the SPCS2 family.</text>
</comment>
<evidence type="ECO:0000256" key="6">
    <source>
        <dbReference type="ARBA" id="ARBA00022989"/>
    </source>
</evidence>
<feature type="transmembrane region" description="Helical" evidence="8">
    <location>
        <begin position="102"/>
        <end position="121"/>
    </location>
</feature>
<protein>
    <recommendedName>
        <fullName evidence="3">Signal peptidase complex subunit 2</fullName>
    </recommendedName>
</protein>
<keyword evidence="5" id="KW-0256">Endoplasmic reticulum</keyword>
<evidence type="ECO:0000313" key="9">
    <source>
        <dbReference type="EMBL" id="KOS15615.1"/>
    </source>
</evidence>
<dbReference type="InterPro" id="IPR009582">
    <property type="entry name" value="Spc2/SPCS2"/>
</dbReference>
<evidence type="ECO:0000313" key="10">
    <source>
        <dbReference type="Proteomes" id="UP000037751"/>
    </source>
</evidence>